<dbReference type="InterPro" id="IPR008042">
    <property type="entry name" value="Retrotrans_Pao"/>
</dbReference>
<gene>
    <name evidence="1" type="ORF">PACLA_8A065101</name>
</gene>
<dbReference type="SUPFAM" id="SSF53098">
    <property type="entry name" value="Ribonuclease H-like"/>
    <property type="match status" value="1"/>
</dbReference>
<dbReference type="SUPFAM" id="SSF56672">
    <property type="entry name" value="DNA/RNA polymerases"/>
    <property type="match status" value="1"/>
</dbReference>
<name>A0A6S7JI30_PARCT</name>
<dbReference type="Gene3D" id="3.30.420.10">
    <property type="entry name" value="Ribonuclease H-like superfamily/Ribonuclease H"/>
    <property type="match status" value="1"/>
</dbReference>
<dbReference type="Pfam" id="PF05585">
    <property type="entry name" value="DUF1758"/>
    <property type="match status" value="1"/>
</dbReference>
<dbReference type="Pfam" id="PF17921">
    <property type="entry name" value="Integrase_H2C2"/>
    <property type="match status" value="1"/>
</dbReference>
<dbReference type="GO" id="GO:0003676">
    <property type="term" value="F:nucleic acid binding"/>
    <property type="evidence" value="ECO:0007669"/>
    <property type="project" value="InterPro"/>
</dbReference>
<protein>
    <submittedName>
        <fullName evidence="1">Gag-pol fusion poly</fullName>
    </submittedName>
</protein>
<dbReference type="EMBL" id="CACRXK020018090">
    <property type="protein sequence ID" value="CAB4032056.1"/>
    <property type="molecule type" value="Genomic_DNA"/>
</dbReference>
<evidence type="ECO:0000313" key="2">
    <source>
        <dbReference type="Proteomes" id="UP001152795"/>
    </source>
</evidence>
<dbReference type="InterPro" id="IPR001584">
    <property type="entry name" value="Integrase_cat-core"/>
</dbReference>
<dbReference type="InterPro" id="IPR012337">
    <property type="entry name" value="RNaseH-like_sf"/>
</dbReference>
<dbReference type="PROSITE" id="PS50994">
    <property type="entry name" value="INTEGRASE"/>
    <property type="match status" value="1"/>
</dbReference>
<dbReference type="OrthoDB" id="5976110at2759"/>
<organism evidence="1 2">
    <name type="scientific">Paramuricea clavata</name>
    <name type="common">Red gorgonian</name>
    <name type="synonym">Violescent sea-whip</name>
    <dbReference type="NCBI Taxonomy" id="317549"/>
    <lineage>
        <taxon>Eukaryota</taxon>
        <taxon>Metazoa</taxon>
        <taxon>Cnidaria</taxon>
        <taxon>Anthozoa</taxon>
        <taxon>Octocorallia</taxon>
        <taxon>Malacalcyonacea</taxon>
        <taxon>Plexauridae</taxon>
        <taxon>Paramuricea</taxon>
    </lineage>
</organism>
<dbReference type="InterPro" id="IPR008737">
    <property type="entry name" value="DUF1758"/>
</dbReference>
<dbReference type="PANTHER" id="PTHR47331">
    <property type="entry name" value="PHD-TYPE DOMAIN-CONTAINING PROTEIN"/>
    <property type="match status" value="1"/>
</dbReference>
<evidence type="ECO:0000313" key="1">
    <source>
        <dbReference type="EMBL" id="CAB4032056.1"/>
    </source>
</evidence>
<dbReference type="PANTHER" id="PTHR47331:SF4">
    <property type="entry name" value="PEPTIDASE S1 DOMAIN-CONTAINING PROTEIN"/>
    <property type="match status" value="1"/>
</dbReference>
<accession>A0A6S7JI30</accession>
<dbReference type="Proteomes" id="UP001152795">
    <property type="component" value="Unassembled WGS sequence"/>
</dbReference>
<proteinExistence type="predicted"/>
<keyword evidence="2" id="KW-1185">Reference proteome</keyword>
<dbReference type="InterPro" id="IPR043502">
    <property type="entry name" value="DNA/RNA_pol_sf"/>
</dbReference>
<dbReference type="InterPro" id="IPR036397">
    <property type="entry name" value="RNaseH_sf"/>
</dbReference>
<dbReference type="InterPro" id="IPR041588">
    <property type="entry name" value="Integrase_H2C2"/>
</dbReference>
<dbReference type="Pfam" id="PF05380">
    <property type="entry name" value="Peptidase_A17"/>
    <property type="match status" value="1"/>
</dbReference>
<sequence>MALPTFSGLRKDWPEFKAVWKSMAESASYNKTALAHELKNSVKGEAKHRIKSVFVTKPEAYDIMLKPVKEEDYKALVELVDEVESAYSQLEELNQLNTLTMRDVDNLTDLLPTHLKVDWRRKYRDLSSAEKLQPFTPLMKFLDRERSVVARLAENQHSKKRGNDNARGKDTINHTTEQCKEFQKLSISGKDGRYELLKQVNACFKCFGNHRKLNCPKKLPCSSCGSDQHHSLLCIPPKLPKDSGEKSKTGDDGNKELASYTVESDSMALYPIHQATISDSGRKVSVFCDGCSNASYITHRVEERIKAKKVKKLSLDVTTMGNVEKTYNTWQYEFPINTSAGKKVAITAFGMERITGQVSKLDPKVLVKLFPEYDPETLQRKSTHVDVLLGCDYFGLHPKLEEARCGDNLSIMNGALGICLQGAHPDLIEETRYDTNLAKKIHDVNVKVETYKTRLDSHPEFHSNHTRECSVNVSSSYSHRKDESQIDNFVQGEELATEISPQCGGCRCNKCPTVGHTYSFKEEQELKLIQENLEYEVNQCWITSYPWLVDPQSLPNNYHTALATLERTERTLKKDDQWAKTYKSQMDDMVDRCVARKLSSEEVKSWTSPVFYISHLAVVNPHSNSTPVRIVFNSSQTHKGVSLNDCLAKGPDSYMNNLVDIRKMFNSVYLKALEQHCHRFLWRDLQQHRPPDIYVIQRVNMGDTPGPAISTEAVYKTAELYQEDSPQAANLLKHSSYVDDLIDSRLSKPDALTIAKEAEDILAKGGFAVKCWQFSGETQPRVKEELLKLDLPEKSVESSDQGLIMLKGTDENIRVLGLGWNPKKDTITYEVTLNFSSKRRGVRTDPNLLESDLPSALPNVLTRRIVLEQVMKIYDPLGLISPFTLMAKIYLRESWSRKLGWDDPLPAELCNKWSNFFTALFKLQRLCLERCLRPVNSDERPWLIILSDGSDLAYGFAAYIRWKLDDGSYWCRLIMAKCRIAPINKLSTPQMELNAAVLSKRGRKVIEKEMRFDFETVLQIVDSETVLSMIHKTSTRFKVYERVRIGEIQAATEGDLTCWAWMSGQHNTADWLTRGRAPEELNNDSHWWNGPPILYRPIEEWGLKFNPKKEPLPGEKKVHVVAAASVEALLIDYERFSNINKAIWVVARLLNIAKKKRFKGGRTVSISVKQLQEAENFMVKEVQKSFESELTKTDRKGRKGGRFACLNPVQDESGLWVVGQRLKNKTPMTVDSSLQKLLPYRHHVTRLFMQRAHTSGHRGRDATLARFRQLYWVTQGSKLAQSIKSKCQMCKLREAKFLEQQMGQLPEARLKPSPAFNHVMIDLFGPYSVRGEVQKRTSGKAYGVIFTDLVMRAVHIEVVFGYDTESFLMALSRFVSVRGWPEIIYSDPGSQLIGAERELTETWKSIDRQSLHKSGTENGLTWIFGPADSPWYQGAVESLVKSAKRATLVEPNTI</sequence>
<dbReference type="GO" id="GO:0015074">
    <property type="term" value="P:DNA integration"/>
    <property type="evidence" value="ECO:0007669"/>
    <property type="project" value="InterPro"/>
</dbReference>
<comment type="caution">
    <text evidence="1">The sequence shown here is derived from an EMBL/GenBank/DDBJ whole genome shotgun (WGS) entry which is preliminary data.</text>
</comment>
<reference evidence="1" key="1">
    <citation type="submission" date="2020-04" db="EMBL/GenBank/DDBJ databases">
        <authorList>
            <person name="Alioto T."/>
            <person name="Alioto T."/>
            <person name="Gomez Garrido J."/>
        </authorList>
    </citation>
    <scope>NUCLEOTIDE SEQUENCE</scope>
    <source>
        <strain evidence="1">A484AB</strain>
    </source>
</reference>
<dbReference type="Gene3D" id="1.10.340.70">
    <property type="match status" value="1"/>
</dbReference>